<keyword evidence="5" id="KW-1185">Reference proteome</keyword>
<dbReference type="InterPro" id="IPR005659">
    <property type="entry name" value="Chemorcpt_Glu_NH3ase_CheD"/>
</dbReference>
<dbReference type="GO" id="GO:0050568">
    <property type="term" value="F:protein-glutamine glutaminase activity"/>
    <property type="evidence" value="ECO:0007669"/>
    <property type="project" value="UniProtKB-UniRule"/>
</dbReference>
<reference evidence="4 5" key="1">
    <citation type="submission" date="2018-09" db="EMBL/GenBank/DDBJ databases">
        <authorList>
            <person name="Zhu H."/>
        </authorList>
    </citation>
    <scope>NUCLEOTIDE SEQUENCE [LARGE SCALE GENOMIC DNA]</scope>
    <source>
        <strain evidence="4 5">K2R01-6</strain>
    </source>
</reference>
<evidence type="ECO:0000256" key="3">
    <source>
        <dbReference type="HAMAP-Rule" id="MF_01440"/>
    </source>
</evidence>
<dbReference type="OrthoDB" id="9807202at2"/>
<proteinExistence type="inferred from homology"/>
<evidence type="ECO:0000313" key="4">
    <source>
        <dbReference type="EMBL" id="RJF85721.1"/>
    </source>
</evidence>
<organism evidence="4 5">
    <name type="scientific">Sphingomonas cavernae</name>
    <dbReference type="NCBI Taxonomy" id="2320861"/>
    <lineage>
        <taxon>Bacteria</taxon>
        <taxon>Pseudomonadati</taxon>
        <taxon>Pseudomonadota</taxon>
        <taxon>Alphaproteobacteria</taxon>
        <taxon>Sphingomonadales</taxon>
        <taxon>Sphingomonadaceae</taxon>
        <taxon>Sphingomonas</taxon>
    </lineage>
</organism>
<dbReference type="Gene3D" id="3.30.1330.200">
    <property type="match status" value="1"/>
</dbReference>
<dbReference type="RefSeq" id="WP_119764745.1">
    <property type="nucleotide sequence ID" value="NZ_QYUM01000004.1"/>
</dbReference>
<comment type="catalytic activity">
    <reaction evidence="3">
        <text>L-glutaminyl-[protein] + H2O = L-glutamyl-[protein] + NH4(+)</text>
        <dbReference type="Rhea" id="RHEA:16441"/>
        <dbReference type="Rhea" id="RHEA-COMP:10207"/>
        <dbReference type="Rhea" id="RHEA-COMP:10208"/>
        <dbReference type="ChEBI" id="CHEBI:15377"/>
        <dbReference type="ChEBI" id="CHEBI:28938"/>
        <dbReference type="ChEBI" id="CHEBI:29973"/>
        <dbReference type="ChEBI" id="CHEBI:30011"/>
        <dbReference type="EC" id="3.5.1.44"/>
    </reaction>
</comment>
<dbReference type="EMBL" id="QYUM01000004">
    <property type="protein sequence ID" value="RJF85721.1"/>
    <property type="molecule type" value="Genomic_DNA"/>
</dbReference>
<dbReference type="Proteomes" id="UP000286100">
    <property type="component" value="Unassembled WGS sequence"/>
</dbReference>
<comment type="similarity">
    <text evidence="3">Belongs to the CheD family.</text>
</comment>
<accession>A0A418W6Q1</accession>
<comment type="function">
    <text evidence="3">Probably deamidates glutamine residues to glutamate on methyl-accepting chemotaxis receptors (MCPs), playing an important role in chemotaxis.</text>
</comment>
<comment type="caution">
    <text evidence="4">The sequence shown here is derived from an EMBL/GenBank/DDBJ whole genome shotgun (WGS) entry which is preliminary data.</text>
</comment>
<dbReference type="Pfam" id="PF03975">
    <property type="entry name" value="CheD"/>
    <property type="match status" value="1"/>
</dbReference>
<gene>
    <name evidence="3" type="primary">cheD</name>
    <name evidence="4" type="ORF">D3876_17690</name>
</gene>
<evidence type="ECO:0000256" key="1">
    <source>
        <dbReference type="ARBA" id="ARBA00022500"/>
    </source>
</evidence>
<sequence length="173" mass="18239">MRRIPIVQGEHSVVAEPDVVISTLLGSCVAVCLQDPVARVGGMNHFLLGEPGADSTVGAADMQRYGVHAMELLINGMMKHGAIRTRLRAHLYGGANIIAGLGAIGSSNAAFARQFMETEGIAIGRCELGGTHARKVEFMPYEGRVRATTVANAPPPVIKPKPVAEPAGDVELF</sequence>
<dbReference type="AlphaFoldDB" id="A0A418W6Q1"/>
<dbReference type="GO" id="GO:0006935">
    <property type="term" value="P:chemotaxis"/>
    <property type="evidence" value="ECO:0007669"/>
    <property type="project" value="UniProtKB-UniRule"/>
</dbReference>
<dbReference type="InterPro" id="IPR038592">
    <property type="entry name" value="CheD-like_sf"/>
</dbReference>
<dbReference type="PANTHER" id="PTHR35147:SF3">
    <property type="entry name" value="CHEMORECEPTOR GLUTAMINE DEAMIDASE CHED 1-RELATED"/>
    <property type="match status" value="1"/>
</dbReference>
<protein>
    <recommendedName>
        <fullName evidence="3">Probable chemoreceptor glutamine deamidase CheD</fullName>
        <ecNumber evidence="3">3.5.1.44</ecNumber>
    </recommendedName>
</protein>
<dbReference type="PANTHER" id="PTHR35147">
    <property type="entry name" value="CHEMORECEPTOR GLUTAMINE DEAMIDASE CHED-RELATED"/>
    <property type="match status" value="1"/>
</dbReference>
<dbReference type="CDD" id="cd16352">
    <property type="entry name" value="CheD"/>
    <property type="match status" value="1"/>
</dbReference>
<name>A0A418W6Q1_9SPHN</name>
<dbReference type="SUPFAM" id="SSF64438">
    <property type="entry name" value="CNF1/YfiH-like putative cysteine hydrolases"/>
    <property type="match status" value="1"/>
</dbReference>
<dbReference type="InterPro" id="IPR011324">
    <property type="entry name" value="Cytotoxic_necrot_fac-like_cat"/>
</dbReference>
<keyword evidence="1 3" id="KW-0145">Chemotaxis</keyword>
<keyword evidence="2 3" id="KW-0378">Hydrolase</keyword>
<evidence type="ECO:0000256" key="2">
    <source>
        <dbReference type="ARBA" id="ARBA00022801"/>
    </source>
</evidence>
<evidence type="ECO:0000313" key="5">
    <source>
        <dbReference type="Proteomes" id="UP000286100"/>
    </source>
</evidence>
<dbReference type="HAMAP" id="MF_01440">
    <property type="entry name" value="CheD"/>
    <property type="match status" value="1"/>
</dbReference>
<dbReference type="EC" id="3.5.1.44" evidence="3"/>